<dbReference type="PROSITE" id="PS50893">
    <property type="entry name" value="ABC_TRANSPORTER_2"/>
    <property type="match status" value="1"/>
</dbReference>
<evidence type="ECO:0000313" key="6">
    <source>
        <dbReference type="Proteomes" id="UP000502998"/>
    </source>
</evidence>
<keyword evidence="1" id="KW-0813">Transport</keyword>
<dbReference type="PANTHER" id="PTHR42781">
    <property type="entry name" value="SPERMIDINE/PUTRESCINE IMPORT ATP-BINDING PROTEIN POTA"/>
    <property type="match status" value="1"/>
</dbReference>
<dbReference type="GO" id="GO:0005524">
    <property type="term" value="F:ATP binding"/>
    <property type="evidence" value="ECO:0007669"/>
    <property type="project" value="UniProtKB-KW"/>
</dbReference>
<dbReference type="RefSeq" id="WP_173104043.1">
    <property type="nucleotide sequence ID" value="NZ_AP022822.1"/>
</dbReference>
<organism evidence="5 6">
    <name type="scientific">Enterococcus saigonensis</name>
    <dbReference type="NCBI Taxonomy" id="1805431"/>
    <lineage>
        <taxon>Bacteria</taxon>
        <taxon>Bacillati</taxon>
        <taxon>Bacillota</taxon>
        <taxon>Bacilli</taxon>
        <taxon>Lactobacillales</taxon>
        <taxon>Enterococcaceae</taxon>
        <taxon>Enterococcus</taxon>
    </lineage>
</organism>
<dbReference type="InterPro" id="IPR003593">
    <property type="entry name" value="AAA+_ATPase"/>
</dbReference>
<reference evidence="5 6" key="1">
    <citation type="submission" date="2020-02" db="EMBL/GenBank/DDBJ databases">
        <title>Characterization of vanA genotype vancomycin-resistant Enterococcus saigonensis VE80.</title>
        <authorList>
            <person name="Harada T."/>
            <person name="Motooka D."/>
            <person name="Nakamura S."/>
            <person name="Yamamoto Y."/>
            <person name="Kawahara R."/>
            <person name="Kawatsu K."/>
        </authorList>
    </citation>
    <scope>NUCLEOTIDE SEQUENCE [LARGE SCALE GENOMIC DNA]</scope>
    <source>
        <strain evidence="5 6">VE80</strain>
    </source>
</reference>
<dbReference type="PANTHER" id="PTHR42781:SF8">
    <property type="entry name" value="BICARBONATE TRANSPORT ATP-BINDING PROTEIN CMPC"/>
    <property type="match status" value="1"/>
</dbReference>
<dbReference type="InterPro" id="IPR027417">
    <property type="entry name" value="P-loop_NTPase"/>
</dbReference>
<keyword evidence="6" id="KW-1185">Reference proteome</keyword>
<evidence type="ECO:0000259" key="4">
    <source>
        <dbReference type="PROSITE" id="PS50893"/>
    </source>
</evidence>
<gene>
    <name evidence="5" type="ORF">EsVE80_25460</name>
</gene>
<dbReference type="SMART" id="SM00382">
    <property type="entry name" value="AAA"/>
    <property type="match status" value="1"/>
</dbReference>
<evidence type="ECO:0000256" key="2">
    <source>
        <dbReference type="ARBA" id="ARBA00022741"/>
    </source>
</evidence>
<dbReference type="Proteomes" id="UP000502998">
    <property type="component" value="Chromosome"/>
</dbReference>
<evidence type="ECO:0000256" key="3">
    <source>
        <dbReference type="ARBA" id="ARBA00022840"/>
    </source>
</evidence>
<evidence type="ECO:0000256" key="1">
    <source>
        <dbReference type="ARBA" id="ARBA00022448"/>
    </source>
</evidence>
<dbReference type="InterPro" id="IPR003439">
    <property type="entry name" value="ABC_transporter-like_ATP-bd"/>
</dbReference>
<dbReference type="InterPro" id="IPR050093">
    <property type="entry name" value="ABC_SmlMolc_Importer"/>
</dbReference>
<dbReference type="Pfam" id="PF00005">
    <property type="entry name" value="ABC_tran"/>
    <property type="match status" value="1"/>
</dbReference>
<evidence type="ECO:0000313" key="5">
    <source>
        <dbReference type="EMBL" id="BCA87023.1"/>
    </source>
</evidence>
<dbReference type="EMBL" id="AP022822">
    <property type="protein sequence ID" value="BCA87023.1"/>
    <property type="molecule type" value="Genomic_DNA"/>
</dbReference>
<dbReference type="Gene3D" id="3.40.50.300">
    <property type="entry name" value="P-loop containing nucleotide triphosphate hydrolases"/>
    <property type="match status" value="1"/>
</dbReference>
<dbReference type="InterPro" id="IPR017871">
    <property type="entry name" value="ABC_transporter-like_CS"/>
</dbReference>
<dbReference type="SUPFAM" id="SSF52540">
    <property type="entry name" value="P-loop containing nucleoside triphosphate hydrolases"/>
    <property type="match status" value="1"/>
</dbReference>
<dbReference type="PROSITE" id="PS00211">
    <property type="entry name" value="ABC_TRANSPORTER_1"/>
    <property type="match status" value="1"/>
</dbReference>
<sequence>MSIILNKVGFHYDDQIIFENVTYTFASKQRYAVIGPSGSGKTTLLQLLQGFITPTSGTIVKKDTRLVTVFQNNQIFPWLTTTEAIALPLKLAGVKKEERHLLVQHLLTELDLENLKNKRPAALSGGQLQRVAIAQGLALNPQFLLLDEPTSSLDSQSKEKIQDLLLSQQQSRQNSLLVVTHDIEEAAFLAETILIVKEHHLLAINNPTFKNNHPNRRESLDFYQFCIALRTEVRK</sequence>
<proteinExistence type="predicted"/>
<accession>A0A679IFV3</accession>
<feature type="domain" description="ABC transporter" evidence="4">
    <location>
        <begin position="3"/>
        <end position="223"/>
    </location>
</feature>
<name>A0A679IFV3_9ENTE</name>
<keyword evidence="3 5" id="KW-0067">ATP-binding</keyword>
<dbReference type="AlphaFoldDB" id="A0A679IFV3"/>
<dbReference type="KEGG" id="esg:EsVE80_25460"/>
<protein>
    <submittedName>
        <fullName evidence="5">ABC transporter ATP-binding protein</fullName>
    </submittedName>
</protein>
<keyword evidence="2" id="KW-0547">Nucleotide-binding</keyword>
<dbReference type="GO" id="GO:0016887">
    <property type="term" value="F:ATP hydrolysis activity"/>
    <property type="evidence" value="ECO:0007669"/>
    <property type="project" value="InterPro"/>
</dbReference>